<dbReference type="Proteomes" id="UP000295680">
    <property type="component" value="Unassembled WGS sequence"/>
</dbReference>
<keyword evidence="3" id="KW-1185">Reference proteome</keyword>
<dbReference type="InterPro" id="IPR001846">
    <property type="entry name" value="VWF_type-D"/>
</dbReference>
<dbReference type="RefSeq" id="WP_132114801.1">
    <property type="nucleotide sequence ID" value="NZ_SLWS01000002.1"/>
</dbReference>
<organism evidence="2 3">
    <name type="scientific">Actinocrispum wychmicini</name>
    <dbReference type="NCBI Taxonomy" id="1213861"/>
    <lineage>
        <taxon>Bacteria</taxon>
        <taxon>Bacillati</taxon>
        <taxon>Actinomycetota</taxon>
        <taxon>Actinomycetes</taxon>
        <taxon>Pseudonocardiales</taxon>
        <taxon>Pseudonocardiaceae</taxon>
        <taxon>Actinocrispum</taxon>
    </lineage>
</organism>
<comment type="caution">
    <text evidence="2">The sequence shown here is derived from an EMBL/GenBank/DDBJ whole genome shotgun (WGS) entry which is preliminary data.</text>
</comment>
<evidence type="ECO:0000313" key="2">
    <source>
        <dbReference type="EMBL" id="TCO62781.1"/>
    </source>
</evidence>
<dbReference type="OrthoDB" id="574668at2"/>
<dbReference type="EMBL" id="SLWS01000002">
    <property type="protein sequence ID" value="TCO62781.1"/>
    <property type="molecule type" value="Genomic_DNA"/>
</dbReference>
<reference evidence="2 3" key="1">
    <citation type="submission" date="2019-03" db="EMBL/GenBank/DDBJ databases">
        <title>Genomic Encyclopedia of Type Strains, Phase IV (KMG-IV): sequencing the most valuable type-strain genomes for metagenomic binning, comparative biology and taxonomic classification.</title>
        <authorList>
            <person name="Goeker M."/>
        </authorList>
    </citation>
    <scope>NUCLEOTIDE SEQUENCE [LARGE SCALE GENOMIC DNA]</scope>
    <source>
        <strain evidence="2 3">DSM 45934</strain>
    </source>
</reference>
<accession>A0A4R2JRA0</accession>
<evidence type="ECO:0000259" key="1">
    <source>
        <dbReference type="PROSITE" id="PS51233"/>
    </source>
</evidence>
<gene>
    <name evidence="2" type="ORF">EV192_102920</name>
</gene>
<evidence type="ECO:0000313" key="3">
    <source>
        <dbReference type="Proteomes" id="UP000295680"/>
    </source>
</evidence>
<protein>
    <submittedName>
        <fullName evidence="2">von Willebrand factor type D domain-containing protein</fullName>
    </submittedName>
</protein>
<proteinExistence type="predicted"/>
<dbReference type="PROSITE" id="PS51233">
    <property type="entry name" value="VWFD"/>
    <property type="match status" value="1"/>
</dbReference>
<sequence length="609" mass="63964">MRLFGSAGRSTRGLFGAVVFAVVTAVSVTGAVSSAAQVPVSQRDWQNQIAQVPQPSKGCFTADYPRLAWQAAPCAPAPDIPMPPYNGPRPLVVGNRNDISARVPSGFISTAIGSFDVADVLSESGPIGNTGPSEPNAYTLQMNTNFFTSPACAGSPNPECRGWEQFVYANKGSSGLVFIQYWLTRYNTTCPAGWNQFTFSTGTNVYCYRNNSSGAALVPSQPITNLADLSLSGQVSAAGDSVVLFVGTTAYSKSGDNFVSAAAGWNEAEFNVFGYGGNTDGGGTASFNDGASLQVRTRTIYGGTAAPLCVAHGFTAEKNNLDFGTPAPPATRPGPAVIFVEDTVGGATSNCASATTIGDVHAHTVAGLAYDFQATGDFELAQVGSDFDVQARHVSGAPTWPDASVNQAIGTRMGSTKVTVCGGPKLVVDGRPVKLPDGRTISLPSGVDINLADGVYVVTDQTGNSVRVTQQPEYLDVSVGVGTWPTRVRGLLGNPDNNVKLLESRDGTVFSVPLSFEDLYSRYGDSWRVEPGDSLLSPCGELAEQANPKKPFFADDLEPRLREKARAVCLEAEIDQAWLDDCTLDVAVLGTKAATAYVGKRPPVMNGNK</sequence>
<feature type="domain" description="VWFD" evidence="1">
    <location>
        <begin position="352"/>
        <end position="540"/>
    </location>
</feature>
<dbReference type="Pfam" id="PF00094">
    <property type="entry name" value="VWD"/>
    <property type="match status" value="1"/>
</dbReference>
<dbReference type="AlphaFoldDB" id="A0A4R2JRA0"/>
<name>A0A4R2JRA0_9PSEU</name>